<sequence>MNGHVLNIGPYIVCVLTIRSQIRTYITLDPKLGTHLPSDESGTYLKHESYTRIWYSLTIRPRIGTHIGPRILNITIYRVALTIRPSDLTLDYESGTYLTLDHISCAYLPLDHKSGRT</sequence>
<protein>
    <submittedName>
        <fullName evidence="1">Uncharacterized protein</fullName>
    </submittedName>
</protein>
<dbReference type="EMBL" id="BPLQ01006953">
    <property type="protein sequence ID" value="GIY26552.1"/>
    <property type="molecule type" value="Genomic_DNA"/>
</dbReference>
<evidence type="ECO:0000313" key="1">
    <source>
        <dbReference type="EMBL" id="GIY26552.1"/>
    </source>
</evidence>
<proteinExistence type="predicted"/>
<organism evidence="1 2">
    <name type="scientific">Caerostris darwini</name>
    <dbReference type="NCBI Taxonomy" id="1538125"/>
    <lineage>
        <taxon>Eukaryota</taxon>
        <taxon>Metazoa</taxon>
        <taxon>Ecdysozoa</taxon>
        <taxon>Arthropoda</taxon>
        <taxon>Chelicerata</taxon>
        <taxon>Arachnida</taxon>
        <taxon>Araneae</taxon>
        <taxon>Araneomorphae</taxon>
        <taxon>Entelegynae</taxon>
        <taxon>Araneoidea</taxon>
        <taxon>Araneidae</taxon>
        <taxon>Caerostris</taxon>
    </lineage>
</organism>
<dbReference type="Proteomes" id="UP001054837">
    <property type="component" value="Unassembled WGS sequence"/>
</dbReference>
<evidence type="ECO:0000313" key="2">
    <source>
        <dbReference type="Proteomes" id="UP001054837"/>
    </source>
</evidence>
<reference evidence="1 2" key="1">
    <citation type="submission" date="2021-06" db="EMBL/GenBank/DDBJ databases">
        <title>Caerostris darwini draft genome.</title>
        <authorList>
            <person name="Kono N."/>
            <person name="Arakawa K."/>
        </authorList>
    </citation>
    <scope>NUCLEOTIDE SEQUENCE [LARGE SCALE GENOMIC DNA]</scope>
</reference>
<keyword evidence="2" id="KW-1185">Reference proteome</keyword>
<accession>A0AAV4S1D8</accession>
<name>A0AAV4S1D8_9ARAC</name>
<gene>
    <name evidence="1" type="ORF">CDAR_426461</name>
</gene>
<comment type="caution">
    <text evidence="1">The sequence shown here is derived from an EMBL/GenBank/DDBJ whole genome shotgun (WGS) entry which is preliminary data.</text>
</comment>
<dbReference type="AlphaFoldDB" id="A0AAV4S1D8"/>